<feature type="compositionally biased region" description="Gly residues" evidence="1">
    <location>
        <begin position="147"/>
        <end position="157"/>
    </location>
</feature>
<evidence type="ECO:0000313" key="3">
    <source>
        <dbReference type="Proteomes" id="UP000295705"/>
    </source>
</evidence>
<dbReference type="OrthoDB" id="123178at2"/>
<protein>
    <submittedName>
        <fullName evidence="2">Uncharacterized protein</fullName>
    </submittedName>
</protein>
<organism evidence="2 3">
    <name type="scientific">Actinomycetospora succinea</name>
    <dbReference type="NCBI Taxonomy" id="663603"/>
    <lineage>
        <taxon>Bacteria</taxon>
        <taxon>Bacillati</taxon>
        <taxon>Actinomycetota</taxon>
        <taxon>Actinomycetes</taxon>
        <taxon>Pseudonocardiales</taxon>
        <taxon>Pseudonocardiaceae</taxon>
        <taxon>Actinomycetospora</taxon>
    </lineage>
</organism>
<accession>A0A4R6VHH4</accession>
<reference evidence="2 3" key="1">
    <citation type="submission" date="2019-03" db="EMBL/GenBank/DDBJ databases">
        <title>Genomic Encyclopedia of Type Strains, Phase IV (KMG-IV): sequencing the most valuable type-strain genomes for metagenomic binning, comparative biology and taxonomic classification.</title>
        <authorList>
            <person name="Goeker M."/>
        </authorList>
    </citation>
    <scope>NUCLEOTIDE SEQUENCE [LARGE SCALE GENOMIC DNA]</scope>
    <source>
        <strain evidence="2 3">DSM 45775</strain>
    </source>
</reference>
<evidence type="ECO:0000256" key="1">
    <source>
        <dbReference type="SAM" id="MobiDB-lite"/>
    </source>
</evidence>
<dbReference type="EMBL" id="SNYO01000003">
    <property type="protein sequence ID" value="TDQ60837.1"/>
    <property type="molecule type" value="Genomic_DNA"/>
</dbReference>
<dbReference type="Proteomes" id="UP000295705">
    <property type="component" value="Unassembled WGS sequence"/>
</dbReference>
<comment type="caution">
    <text evidence="2">The sequence shown here is derived from an EMBL/GenBank/DDBJ whole genome shotgun (WGS) entry which is preliminary data.</text>
</comment>
<dbReference type="AlphaFoldDB" id="A0A4R6VHH4"/>
<evidence type="ECO:0000313" key="2">
    <source>
        <dbReference type="EMBL" id="TDQ60837.1"/>
    </source>
</evidence>
<dbReference type="RefSeq" id="WP_133826662.1">
    <property type="nucleotide sequence ID" value="NZ_BAABHR010000034.1"/>
</dbReference>
<feature type="compositionally biased region" description="Low complexity" evidence="1">
    <location>
        <begin position="56"/>
        <end position="94"/>
    </location>
</feature>
<sequence>MSHPEHGQPAGHPADAAGSDRPGGYDEDPRQNAGAPASAQQWDQPAPGGQYGGAGQDPYGQQPGAGQYGGQQAEPYSAQPGGQYGGQQADPYGAQPGGQYGGQQADPYGAQPGGQYGGQQADPYGAQPGGQYGGQQGDPYGSRPGDPYGGQPGGQHGAGYAESHAASAPPQQYDAGPGQSAPASGMGGQPGAYPGPPDHAAGAPGEPSGDRNGGLPGDQHAGQHTGPAGDSSRDAGDARQPAEQGTIFDPDHAARWRSQWEEVRMAFVDRPRDAVAQADGLVGEVLEELSRTFAQQRSALDPNALGGDPSTEEMRRAVQRYREFFDRLLTL</sequence>
<keyword evidence="3" id="KW-1185">Reference proteome</keyword>
<feature type="compositionally biased region" description="Low complexity" evidence="1">
    <location>
        <begin position="198"/>
        <end position="207"/>
    </location>
</feature>
<feature type="compositionally biased region" description="Gly residues" evidence="1">
    <location>
        <begin position="127"/>
        <end position="136"/>
    </location>
</feature>
<name>A0A4R6VHH4_9PSEU</name>
<gene>
    <name evidence="2" type="ORF">EV188_103339</name>
</gene>
<feature type="region of interest" description="Disordered" evidence="1">
    <location>
        <begin position="1"/>
        <end position="254"/>
    </location>
</feature>
<proteinExistence type="predicted"/>